<evidence type="ECO:0000256" key="7">
    <source>
        <dbReference type="ARBA" id="ARBA00022737"/>
    </source>
</evidence>
<evidence type="ECO:0000256" key="13">
    <source>
        <dbReference type="ARBA" id="ARBA00024145"/>
    </source>
</evidence>
<keyword evidence="3" id="KW-0813">Transport</keyword>
<evidence type="ECO:0000256" key="17">
    <source>
        <dbReference type="SAM" id="Phobius"/>
    </source>
</evidence>
<evidence type="ECO:0000313" key="21">
    <source>
        <dbReference type="Proteomes" id="UP000770717"/>
    </source>
</evidence>
<keyword evidence="9" id="KW-0406">Ion transport</keyword>
<comment type="catalytic activity">
    <reaction evidence="13">
        <text>iodide(out) = iodide(in)</text>
        <dbReference type="Rhea" id="RHEA:66324"/>
        <dbReference type="ChEBI" id="CHEBI:16382"/>
    </reaction>
</comment>
<proteinExistence type="inferred from homology"/>
<comment type="catalytic activity">
    <reaction evidence="15">
        <text>chloride(in) = chloride(out)</text>
        <dbReference type="Rhea" id="RHEA:29823"/>
        <dbReference type="ChEBI" id="CHEBI:17996"/>
    </reaction>
</comment>
<dbReference type="SMART" id="SM00364">
    <property type="entry name" value="LRR_BAC"/>
    <property type="match status" value="4"/>
</dbReference>
<comment type="catalytic activity">
    <reaction evidence="14">
        <text>taurine(out) = taurine(in)</text>
        <dbReference type="Rhea" id="RHEA:66328"/>
        <dbReference type="ChEBI" id="CHEBI:507393"/>
    </reaction>
</comment>
<evidence type="ECO:0000256" key="1">
    <source>
        <dbReference type="ARBA" id="ARBA00004651"/>
    </source>
</evidence>
<dbReference type="Pfam" id="PF12534">
    <property type="entry name" value="Pannexin_like"/>
    <property type="match status" value="1"/>
</dbReference>
<dbReference type="SMART" id="SM00369">
    <property type="entry name" value="LRR_TYP"/>
    <property type="match status" value="8"/>
</dbReference>
<dbReference type="InterPro" id="IPR001611">
    <property type="entry name" value="Leu-rich_rpt"/>
</dbReference>
<evidence type="ECO:0000256" key="16">
    <source>
        <dbReference type="SAM" id="MobiDB-lite"/>
    </source>
</evidence>
<dbReference type="SUPFAM" id="SSF52058">
    <property type="entry name" value="L domain-like"/>
    <property type="match status" value="1"/>
</dbReference>
<dbReference type="PROSITE" id="PS51450">
    <property type="entry name" value="LRR"/>
    <property type="match status" value="3"/>
</dbReference>
<dbReference type="Proteomes" id="UP000770717">
    <property type="component" value="Unassembled WGS sequence"/>
</dbReference>
<dbReference type="InterPro" id="IPR055414">
    <property type="entry name" value="LRR_R13L4/SHOC2-like"/>
</dbReference>
<keyword evidence="11" id="KW-1015">Disulfide bond</keyword>
<evidence type="ECO:0000259" key="18">
    <source>
        <dbReference type="Pfam" id="PF12534"/>
    </source>
</evidence>
<dbReference type="EMBL" id="WNTK01000002">
    <property type="protein sequence ID" value="KAG9488729.1"/>
    <property type="molecule type" value="Genomic_DNA"/>
</dbReference>
<dbReference type="GO" id="GO:0005886">
    <property type="term" value="C:plasma membrane"/>
    <property type="evidence" value="ECO:0007669"/>
    <property type="project" value="UniProtKB-SubCell"/>
</dbReference>
<dbReference type="PANTHER" id="PTHR48051">
    <property type="match status" value="1"/>
</dbReference>
<evidence type="ECO:0000256" key="15">
    <source>
        <dbReference type="ARBA" id="ARBA00024167"/>
    </source>
</evidence>
<feature type="domain" description="LRRC8 pannexin-like TM region" evidence="18">
    <location>
        <begin position="7"/>
        <end position="324"/>
    </location>
</feature>
<keyword evidence="5" id="KW-0433">Leucine-rich repeat</keyword>
<evidence type="ECO:0000256" key="12">
    <source>
        <dbReference type="ARBA" id="ARBA00023303"/>
    </source>
</evidence>
<keyword evidence="12" id="KW-0407">Ion channel</keyword>
<evidence type="ECO:0008006" key="22">
    <source>
        <dbReference type="Google" id="ProtNLM"/>
    </source>
</evidence>
<feature type="transmembrane region" description="Helical" evidence="17">
    <location>
        <begin position="307"/>
        <end position="329"/>
    </location>
</feature>
<dbReference type="Pfam" id="PF23598">
    <property type="entry name" value="LRR_14"/>
    <property type="match status" value="1"/>
</dbReference>
<evidence type="ECO:0000256" key="5">
    <source>
        <dbReference type="ARBA" id="ARBA00022614"/>
    </source>
</evidence>
<evidence type="ECO:0000256" key="10">
    <source>
        <dbReference type="ARBA" id="ARBA00023136"/>
    </source>
</evidence>
<keyword evidence="10 17" id="KW-0472">Membrane</keyword>
<dbReference type="InterPro" id="IPR003591">
    <property type="entry name" value="Leu-rich_rpt_typical-subtyp"/>
</dbReference>
<keyword evidence="8 17" id="KW-1133">Transmembrane helix</keyword>
<evidence type="ECO:0000256" key="2">
    <source>
        <dbReference type="ARBA" id="ARBA00010471"/>
    </source>
</evidence>
<dbReference type="PANTHER" id="PTHR48051:SF58">
    <property type="entry name" value="VOLUME-REGULATED ANION CHANNEL SUBUNIT LRRC8E"/>
    <property type="match status" value="1"/>
</dbReference>
<evidence type="ECO:0000256" key="14">
    <source>
        <dbReference type="ARBA" id="ARBA00024158"/>
    </source>
</evidence>
<dbReference type="Gene3D" id="3.80.10.10">
    <property type="entry name" value="Ribonuclease Inhibitor"/>
    <property type="match status" value="3"/>
</dbReference>
<keyword evidence="21" id="KW-1185">Reference proteome</keyword>
<comment type="similarity">
    <text evidence="2">Belongs to the LRRC8 family.</text>
</comment>
<evidence type="ECO:0000259" key="19">
    <source>
        <dbReference type="Pfam" id="PF23598"/>
    </source>
</evidence>
<dbReference type="AlphaFoldDB" id="A0A8J6FL93"/>
<evidence type="ECO:0000256" key="11">
    <source>
        <dbReference type="ARBA" id="ARBA00023157"/>
    </source>
</evidence>
<dbReference type="GO" id="GO:0034220">
    <property type="term" value="P:monoatomic ion transmembrane transport"/>
    <property type="evidence" value="ECO:0007669"/>
    <property type="project" value="UniProtKB-KW"/>
</dbReference>
<keyword evidence="7" id="KW-0677">Repeat</keyword>
<evidence type="ECO:0000256" key="6">
    <source>
        <dbReference type="ARBA" id="ARBA00022692"/>
    </source>
</evidence>
<evidence type="ECO:0000256" key="8">
    <source>
        <dbReference type="ARBA" id="ARBA00022989"/>
    </source>
</evidence>
<accession>A0A8J6FL93</accession>
<dbReference type="InterPro" id="IPR050216">
    <property type="entry name" value="LRR_domain-containing"/>
</dbReference>
<comment type="caution">
    <text evidence="20">The sequence shown here is derived from an EMBL/GenBank/DDBJ whole genome shotgun (WGS) entry which is preliminary data.</text>
</comment>
<protein>
    <recommendedName>
        <fullName evidence="22">LRRC8 pannexin-like TM region domain-containing protein</fullName>
    </recommendedName>
</protein>
<feature type="region of interest" description="Disordered" evidence="16">
    <location>
        <begin position="169"/>
        <end position="191"/>
    </location>
</feature>
<dbReference type="GO" id="GO:0005737">
    <property type="term" value="C:cytoplasm"/>
    <property type="evidence" value="ECO:0007669"/>
    <property type="project" value="TreeGrafter"/>
</dbReference>
<evidence type="ECO:0000256" key="4">
    <source>
        <dbReference type="ARBA" id="ARBA00022475"/>
    </source>
</evidence>
<reference evidence="20" key="1">
    <citation type="thesis" date="2020" institute="ProQuest LLC" country="789 East Eisenhower Parkway, Ann Arbor, MI, USA">
        <title>Comparative Genomics and Chromosome Evolution.</title>
        <authorList>
            <person name="Mudd A.B."/>
        </authorList>
    </citation>
    <scope>NUCLEOTIDE SEQUENCE</scope>
    <source>
        <strain evidence="20">HN-11 Male</strain>
        <tissue evidence="20">Kidney and liver</tissue>
    </source>
</reference>
<dbReference type="OrthoDB" id="676979at2759"/>
<sequence length="788" mass="89724">MLARRGMLTVSEAASLGETQAHFKAMKPWWDVLMDYLLIIMLMNCFFSASLLIITDKVVCMPQAKKLPRNVSNDFSEAGMATQPTPNRPKRIGYLTNLDYQQYRYVSAVCYHKVVPWQSKYFPYLALINTLILLVSSNFWFKYPKTSSKIELFLSILAKCFDSPWTTKTLEETSDQPPPEHHRQKSSTFRSMEYSPRTPLITEMPFSHVPLAVSAILDKKEGEQAKALFERIRHFRAHAEDSDIVHRVYVGQTFFKVVEVAIILGYSLSLVGSFSFRHVCKPGIHNLMGYSEFKCTHNMAFILEKLLLTYILLVCIYAFLTAYASFWLFTNSLKVYSFEKNSEGAGFGEIPDVKNDFAFMLHMVDRYDTLYSRRFSVFLSAVSEGRLRELVLNSEWPAEKLRQMVHKDTNGRFELQLSMIPVIPKDVYELSEIQVLKIELISSAKLVGAVSQLKYLSELHISHCSVKMDRDAFSYIRERLKVLYVKFTDMEELPSWMYSLKNLNQLHLSGNLNCSNNKSIHLQSLCGLSGLQSLSLTTNLSHLPSAVVDVAGQLTSFSIQNGDTELGSLGQLKKMNHLQVLKLCHCKISKTPGALLGLPSLQCIDLTANHLKYVDELGTLHRLRSLSILRLCHNAICRLPPSIELLRNLEELSISHNHLENLPVSLFNLVRLRHLDVSYNRIRLIPPEVGHLTRLETLAMIYNQISSLPRQLFRCARLRSLYVSFNKLSSLPPEIGQLPLLSSLDLMGNNLTALPEEIANCLQLKKGGLNVEEHILGTLAPELRRKLL</sequence>
<keyword evidence="4" id="KW-1003">Cell membrane</keyword>
<dbReference type="InterPro" id="IPR021040">
    <property type="entry name" value="LRRC8_Pannexin-like"/>
</dbReference>
<dbReference type="InterPro" id="IPR032675">
    <property type="entry name" value="LRR_dom_sf"/>
</dbReference>
<organism evidence="20 21">
    <name type="scientific">Eleutherodactylus coqui</name>
    <name type="common">Puerto Rican coqui</name>
    <dbReference type="NCBI Taxonomy" id="57060"/>
    <lineage>
        <taxon>Eukaryota</taxon>
        <taxon>Metazoa</taxon>
        <taxon>Chordata</taxon>
        <taxon>Craniata</taxon>
        <taxon>Vertebrata</taxon>
        <taxon>Euteleostomi</taxon>
        <taxon>Amphibia</taxon>
        <taxon>Batrachia</taxon>
        <taxon>Anura</taxon>
        <taxon>Neobatrachia</taxon>
        <taxon>Hyloidea</taxon>
        <taxon>Eleutherodactylidae</taxon>
        <taxon>Eleutherodactylinae</taxon>
        <taxon>Eleutherodactylus</taxon>
        <taxon>Eleutherodactylus</taxon>
    </lineage>
</organism>
<feature type="domain" description="Disease resistance R13L4/SHOC-2-like LRR" evidence="19">
    <location>
        <begin position="617"/>
        <end position="726"/>
    </location>
</feature>
<keyword evidence="6 17" id="KW-0812">Transmembrane</keyword>
<name>A0A8J6FL93_ELECQ</name>
<evidence type="ECO:0000313" key="20">
    <source>
        <dbReference type="EMBL" id="KAG9488729.1"/>
    </source>
</evidence>
<evidence type="ECO:0000256" key="9">
    <source>
        <dbReference type="ARBA" id="ARBA00023065"/>
    </source>
</evidence>
<feature type="transmembrane region" description="Helical" evidence="17">
    <location>
        <begin position="33"/>
        <end position="54"/>
    </location>
</feature>
<gene>
    <name evidence="20" type="ORF">GDO78_004976</name>
</gene>
<feature type="transmembrane region" description="Helical" evidence="17">
    <location>
        <begin position="121"/>
        <end position="141"/>
    </location>
</feature>
<evidence type="ECO:0000256" key="3">
    <source>
        <dbReference type="ARBA" id="ARBA00022448"/>
    </source>
</evidence>
<comment type="subcellular location">
    <subcellularLocation>
        <location evidence="1">Cell membrane</location>
        <topology evidence="1">Multi-pass membrane protein</topology>
    </subcellularLocation>
</comment>